<proteinExistence type="predicted"/>
<dbReference type="PANTHER" id="PTHR14939">
    <property type="entry name" value="F-BOX ONLY PROTEIN 22"/>
    <property type="match status" value="1"/>
</dbReference>
<organism evidence="3 4">
    <name type="scientific">Gossypium anomalum</name>
    <dbReference type="NCBI Taxonomy" id="47600"/>
    <lineage>
        <taxon>Eukaryota</taxon>
        <taxon>Viridiplantae</taxon>
        <taxon>Streptophyta</taxon>
        <taxon>Embryophyta</taxon>
        <taxon>Tracheophyta</taxon>
        <taxon>Spermatophyta</taxon>
        <taxon>Magnoliopsida</taxon>
        <taxon>eudicotyledons</taxon>
        <taxon>Gunneridae</taxon>
        <taxon>Pentapetalae</taxon>
        <taxon>rosids</taxon>
        <taxon>malvids</taxon>
        <taxon>Malvales</taxon>
        <taxon>Malvaceae</taxon>
        <taxon>Malvoideae</taxon>
        <taxon>Gossypium</taxon>
    </lineage>
</organism>
<reference evidence="3 4" key="1">
    <citation type="journal article" date="2021" name="bioRxiv">
        <title>The Gossypium anomalum genome as a resource for cotton improvement and evolutionary analysis of hybrid incompatibility.</title>
        <authorList>
            <person name="Grover C.E."/>
            <person name="Yuan D."/>
            <person name="Arick M.A."/>
            <person name="Miller E.R."/>
            <person name="Hu G."/>
            <person name="Peterson D.G."/>
            <person name="Wendel J.F."/>
            <person name="Udall J.A."/>
        </authorList>
    </citation>
    <scope>NUCLEOTIDE SEQUENCE [LARGE SCALE GENOMIC DNA]</scope>
    <source>
        <strain evidence="3">JFW-Udall</strain>
        <tissue evidence="3">Leaf</tissue>
    </source>
</reference>
<evidence type="ECO:0000313" key="3">
    <source>
        <dbReference type="EMBL" id="KAG8496523.1"/>
    </source>
</evidence>
<dbReference type="Proteomes" id="UP000701853">
    <property type="component" value="Chromosome 4"/>
</dbReference>
<evidence type="ECO:0000313" key="4">
    <source>
        <dbReference type="Proteomes" id="UP000701853"/>
    </source>
</evidence>
<dbReference type="GO" id="GO:0000209">
    <property type="term" value="P:protein polyubiquitination"/>
    <property type="evidence" value="ECO:0007669"/>
    <property type="project" value="TreeGrafter"/>
</dbReference>
<dbReference type="GO" id="GO:0032436">
    <property type="term" value="P:positive regulation of proteasomal ubiquitin-dependent protein catabolic process"/>
    <property type="evidence" value="ECO:0007669"/>
    <property type="project" value="TreeGrafter"/>
</dbReference>
<protein>
    <recommendedName>
        <fullName evidence="5">FIST C-domain domain-containing protein</fullName>
    </recommendedName>
</protein>
<evidence type="ECO:0000259" key="2">
    <source>
        <dbReference type="SMART" id="SM01204"/>
    </source>
</evidence>
<evidence type="ECO:0008006" key="5">
    <source>
        <dbReference type="Google" id="ProtNLM"/>
    </source>
</evidence>
<gene>
    <name evidence="3" type="ORF">CXB51_007640</name>
</gene>
<dbReference type="InterPro" id="IPR019494">
    <property type="entry name" value="FIST_C"/>
</dbReference>
<sequence>MGGFAAVNDDILQNILFRLPASSFASAACVSKSWNKVCDRVLTCPKLASALSLNPSLPDAVKEALDKVLSKPIRPQFAIASIGLQFSLEAAHQIITERLGSKVPVVTNAACGIIGRDAITNTMREVRWHMIPAEDGSVSRESEEFNRGIVLIVGYLPGLKVDSIPLLRPKMEHRVTMVDRFMMDIRNYTVSVSGSVIPAGVIMFGDQHIDLTPVLAELDCVMPEETVIVGEASSRFVCKTARNSEEYNPDLYFFDAVALVFAKDKNKPPVLACFNLVVLLIHSDIEFWYGIGETRFHATLSTGVMPFGPELKAISVTAKGTECSWLTASMNGYHQILDSQRLLDDISEEMDDEAADLYIGVIQKRPSSLELEKMKLRTYLAFYEVLGGDEEYLVVDGVGIKPGDTFLFYHSDSATASSSCLNAFEKLKVLKPAASSSRNPYSNMDSNGGVFGGLLFSSHYRGETYFDSFPIYSNFPGTPLAGIVCNREIGRDSTAASMWQEAKEESPARCSLHVCTTVYLVFVYVPPSPNLYIN</sequence>
<name>A0A8J6D9Y1_9ROSI</name>
<dbReference type="EMBL" id="JAHUZN010000004">
    <property type="protein sequence ID" value="KAG8496523.1"/>
    <property type="molecule type" value="Genomic_DNA"/>
</dbReference>
<dbReference type="PANTHER" id="PTHR14939:SF8">
    <property type="entry name" value="FIST C-DOMAIN DOMAIN-CONTAINING PROTEIN"/>
    <property type="match status" value="1"/>
</dbReference>
<feature type="domain" description="F-box" evidence="1">
    <location>
        <begin position="7"/>
        <end position="47"/>
    </location>
</feature>
<dbReference type="InterPro" id="IPR001810">
    <property type="entry name" value="F-box_dom"/>
</dbReference>
<accession>A0A8J6D9Y1</accession>
<comment type="caution">
    <text evidence="3">The sequence shown here is derived from an EMBL/GenBank/DDBJ whole genome shotgun (WGS) entry which is preliminary data.</text>
</comment>
<evidence type="ECO:0000259" key="1">
    <source>
        <dbReference type="SMART" id="SM00256"/>
    </source>
</evidence>
<dbReference type="SMART" id="SM00256">
    <property type="entry name" value="FBOX"/>
    <property type="match status" value="1"/>
</dbReference>
<dbReference type="SMART" id="SM01204">
    <property type="entry name" value="FIST_C"/>
    <property type="match status" value="1"/>
</dbReference>
<dbReference type="AlphaFoldDB" id="A0A8J6D9Y1"/>
<dbReference type="Pfam" id="PF00646">
    <property type="entry name" value="F-box"/>
    <property type="match status" value="1"/>
</dbReference>
<dbReference type="InterPro" id="IPR036047">
    <property type="entry name" value="F-box-like_dom_sf"/>
</dbReference>
<dbReference type="OrthoDB" id="509497at2759"/>
<dbReference type="SUPFAM" id="SSF81383">
    <property type="entry name" value="F-box domain"/>
    <property type="match status" value="1"/>
</dbReference>
<keyword evidence="4" id="KW-1185">Reference proteome</keyword>
<feature type="domain" description="FIST C-domain" evidence="2">
    <location>
        <begin position="354"/>
        <end position="492"/>
    </location>
</feature>